<protein>
    <submittedName>
        <fullName evidence="7">Protein LemA</fullName>
    </submittedName>
</protein>
<dbReference type="InterPro" id="IPR007156">
    <property type="entry name" value="MamQ_LemA"/>
</dbReference>
<comment type="subcellular location">
    <subcellularLocation>
        <location evidence="1">Membrane</location>
        <topology evidence="1">Single-pass membrane protein</topology>
    </subcellularLocation>
</comment>
<evidence type="ECO:0000256" key="4">
    <source>
        <dbReference type="ARBA" id="ARBA00022989"/>
    </source>
</evidence>
<dbReference type="AlphaFoldDB" id="A0A6J4GRL9"/>
<keyword evidence="3 6" id="KW-0812">Transmembrane</keyword>
<evidence type="ECO:0000256" key="1">
    <source>
        <dbReference type="ARBA" id="ARBA00004167"/>
    </source>
</evidence>
<dbReference type="GO" id="GO:0016020">
    <property type="term" value="C:membrane"/>
    <property type="evidence" value="ECO:0007669"/>
    <property type="project" value="UniProtKB-SubCell"/>
</dbReference>
<keyword evidence="4 6" id="KW-1133">Transmembrane helix</keyword>
<organism evidence="7 8">
    <name type="scientific">Flavobacterium bizetiae</name>
    <dbReference type="NCBI Taxonomy" id="2704140"/>
    <lineage>
        <taxon>Bacteria</taxon>
        <taxon>Pseudomonadati</taxon>
        <taxon>Bacteroidota</taxon>
        <taxon>Flavobacteriia</taxon>
        <taxon>Flavobacteriales</taxon>
        <taxon>Flavobacteriaceae</taxon>
        <taxon>Flavobacterium</taxon>
    </lineage>
</organism>
<keyword evidence="5 6" id="KW-0472">Membrane</keyword>
<evidence type="ECO:0000256" key="2">
    <source>
        <dbReference type="ARBA" id="ARBA00008854"/>
    </source>
</evidence>
<dbReference type="Proteomes" id="UP000479938">
    <property type="component" value="Unassembled WGS sequence"/>
</dbReference>
<evidence type="ECO:0000256" key="3">
    <source>
        <dbReference type="ARBA" id="ARBA00022692"/>
    </source>
</evidence>
<dbReference type="RefSeq" id="WP_173972098.1">
    <property type="nucleotide sequence ID" value="NZ_CADCSU010000128.1"/>
</dbReference>
<reference evidence="7 8" key="1">
    <citation type="submission" date="2020-02" db="EMBL/GenBank/DDBJ databases">
        <authorList>
            <person name="Criscuolo A."/>
        </authorList>
    </citation>
    <scope>NUCLEOTIDE SEQUENCE [LARGE SCALE GENOMIC DNA]</scope>
    <source>
        <strain evidence="7">CIP105534</strain>
    </source>
</reference>
<dbReference type="InterPro" id="IPR023353">
    <property type="entry name" value="LemA-like_dom_sf"/>
</dbReference>
<dbReference type="Gene3D" id="1.20.1440.20">
    <property type="entry name" value="LemA-like domain"/>
    <property type="match status" value="1"/>
</dbReference>
<proteinExistence type="inferred from homology"/>
<keyword evidence="8" id="KW-1185">Reference proteome</keyword>
<evidence type="ECO:0000313" key="7">
    <source>
        <dbReference type="EMBL" id="CAA9201487.1"/>
    </source>
</evidence>
<dbReference type="PANTHER" id="PTHR34478:SF1">
    <property type="entry name" value="PROTEIN LEMA"/>
    <property type="match status" value="1"/>
</dbReference>
<gene>
    <name evidence="7" type="primary">lemA_2</name>
    <name evidence="7" type="ORF">FLA105534_03620</name>
</gene>
<feature type="transmembrane region" description="Helical" evidence="6">
    <location>
        <begin position="6"/>
        <end position="25"/>
    </location>
</feature>
<dbReference type="Pfam" id="PF04011">
    <property type="entry name" value="LemA"/>
    <property type="match status" value="1"/>
</dbReference>
<comment type="similarity">
    <text evidence="2">Belongs to the LemA family.</text>
</comment>
<accession>A0A6J4GRL9</accession>
<evidence type="ECO:0000313" key="8">
    <source>
        <dbReference type="Proteomes" id="UP000479938"/>
    </source>
</evidence>
<dbReference type="SUPFAM" id="SSF140478">
    <property type="entry name" value="LemA-like"/>
    <property type="match status" value="1"/>
</dbReference>
<evidence type="ECO:0000256" key="5">
    <source>
        <dbReference type="ARBA" id="ARBA00023136"/>
    </source>
</evidence>
<sequence length="184" mass="20846">MVILLIILSLVVLLAIYLIILYNGFVSKRNMLEEALSGIDVILKKRFDLIPNLVETVKGYLTHEKETLANIVSLRNQALNAGTADEKLAFDKKLGNAVGTIFALAENYPDLKANTNFLSLQEELSEIETEVERSKRYYNATVRDYNIAVESFPGNIVANSFGFPKRNFLEIEDEKQRETPKVQF</sequence>
<dbReference type="EMBL" id="CADCSU010000128">
    <property type="protein sequence ID" value="CAA9201487.1"/>
    <property type="molecule type" value="Genomic_DNA"/>
</dbReference>
<evidence type="ECO:0000256" key="6">
    <source>
        <dbReference type="SAM" id="Phobius"/>
    </source>
</evidence>
<dbReference type="PANTHER" id="PTHR34478">
    <property type="entry name" value="PROTEIN LEMA"/>
    <property type="match status" value="1"/>
</dbReference>
<name>A0A6J4GRL9_9FLAO</name>